<accession>A0A143PS45</accession>
<evidence type="ECO:0000256" key="3">
    <source>
        <dbReference type="ARBA" id="ARBA00022694"/>
    </source>
</evidence>
<dbReference type="PATRIC" id="fig|1813736.3.peg.5065"/>
<dbReference type="PANTHER" id="PTHR13767:SF2">
    <property type="entry name" value="PSEUDOURIDYLATE SYNTHASE TRUB1"/>
    <property type="match status" value="1"/>
</dbReference>
<dbReference type="KEGG" id="abac:LuPra_04808"/>
<feature type="domain" description="Pseudouridine synthase II N-terminal" evidence="6">
    <location>
        <begin position="28"/>
        <end position="181"/>
    </location>
</feature>
<dbReference type="InterPro" id="IPR032819">
    <property type="entry name" value="TruB_C"/>
</dbReference>
<dbReference type="OrthoDB" id="9802309at2"/>
<dbReference type="Gene3D" id="3.30.2350.10">
    <property type="entry name" value="Pseudouridine synthase"/>
    <property type="match status" value="1"/>
</dbReference>
<evidence type="ECO:0000256" key="1">
    <source>
        <dbReference type="ARBA" id="ARBA00000385"/>
    </source>
</evidence>
<evidence type="ECO:0000256" key="2">
    <source>
        <dbReference type="ARBA" id="ARBA00005642"/>
    </source>
</evidence>
<proteinExistence type="inferred from homology"/>
<evidence type="ECO:0000259" key="7">
    <source>
        <dbReference type="Pfam" id="PF16198"/>
    </source>
</evidence>
<sequence>MIPALDRILIVDKPEGMTSHDVVATVRRRLPRKTRVGHTGTLDPFATGVLPVVIGKATRLSQFLTAGRKRYRATVAFGAATDSGDRMGAVIETASPDVLRMLDEPRLAHALATFVGMQAQVPPAYSAKKVDGERAYVLARRGDVVDLPPVEVTAHALSLVGWDAGSHVALLDLDVSAGYYVRSLARDLGARLGVPAHLAALQRTGSGSWSIADAHSLAEVVQASPEAFLKLCEPMSAALGTWPALTLDDGQVQWVLAGRAVALTPGQTATLVDVPAERVRLLDEAGALVALAPPSPPGSSLHADIVLR</sequence>
<dbReference type="CDD" id="cd02573">
    <property type="entry name" value="PseudoU_synth_EcTruB"/>
    <property type="match status" value="1"/>
</dbReference>
<dbReference type="HAMAP" id="MF_01080">
    <property type="entry name" value="TruB_bact"/>
    <property type="match status" value="1"/>
</dbReference>
<name>A0A143PS45_LUTPR</name>
<reference evidence="8 9" key="1">
    <citation type="journal article" date="2016" name="Genome Announc.">
        <title>First Complete Genome Sequence of a Subdivision 6 Acidobacterium Strain.</title>
        <authorList>
            <person name="Huang S."/>
            <person name="Vieira S."/>
            <person name="Bunk B."/>
            <person name="Riedel T."/>
            <person name="Sproer C."/>
            <person name="Overmann J."/>
        </authorList>
    </citation>
    <scope>NUCLEOTIDE SEQUENCE [LARGE SCALE GENOMIC DNA]</scope>
    <source>
        <strain evidence="9">DSM 100886 HEG_-6_39</strain>
    </source>
</reference>
<gene>
    <name evidence="5 8" type="primary">truB</name>
    <name evidence="8" type="ORF">LuPra_04808</name>
</gene>
<dbReference type="Pfam" id="PF01509">
    <property type="entry name" value="TruB_N"/>
    <property type="match status" value="1"/>
</dbReference>
<comment type="catalytic activity">
    <reaction evidence="1 5">
        <text>uridine(55) in tRNA = pseudouridine(55) in tRNA</text>
        <dbReference type="Rhea" id="RHEA:42532"/>
        <dbReference type="Rhea" id="RHEA-COMP:10101"/>
        <dbReference type="Rhea" id="RHEA-COMP:10102"/>
        <dbReference type="ChEBI" id="CHEBI:65314"/>
        <dbReference type="ChEBI" id="CHEBI:65315"/>
        <dbReference type="EC" id="5.4.99.25"/>
    </reaction>
</comment>
<dbReference type="GO" id="GO:0003723">
    <property type="term" value="F:RNA binding"/>
    <property type="evidence" value="ECO:0007669"/>
    <property type="project" value="InterPro"/>
</dbReference>
<dbReference type="EC" id="5.4.99.25" evidence="5"/>
<evidence type="ECO:0000313" key="9">
    <source>
        <dbReference type="Proteomes" id="UP000076079"/>
    </source>
</evidence>
<evidence type="ECO:0000313" key="8">
    <source>
        <dbReference type="EMBL" id="AMY11557.1"/>
    </source>
</evidence>
<dbReference type="Proteomes" id="UP000076079">
    <property type="component" value="Chromosome"/>
</dbReference>
<comment type="similarity">
    <text evidence="2 5">Belongs to the pseudouridine synthase TruB family. Type 1 subfamily.</text>
</comment>
<keyword evidence="3 5" id="KW-0819">tRNA processing</keyword>
<evidence type="ECO:0000259" key="6">
    <source>
        <dbReference type="Pfam" id="PF01509"/>
    </source>
</evidence>
<dbReference type="NCBIfam" id="TIGR00431">
    <property type="entry name" value="TruB"/>
    <property type="match status" value="1"/>
</dbReference>
<dbReference type="GO" id="GO:1990481">
    <property type="term" value="P:mRNA pseudouridine synthesis"/>
    <property type="evidence" value="ECO:0007669"/>
    <property type="project" value="TreeGrafter"/>
</dbReference>
<evidence type="ECO:0000256" key="4">
    <source>
        <dbReference type="ARBA" id="ARBA00023235"/>
    </source>
</evidence>
<dbReference type="InterPro" id="IPR002501">
    <property type="entry name" value="PsdUridine_synth_N"/>
</dbReference>
<protein>
    <recommendedName>
        <fullName evidence="5">tRNA pseudouridine synthase B</fullName>
        <ecNumber evidence="5">5.4.99.25</ecNumber>
    </recommendedName>
    <alternativeName>
        <fullName evidence="5">tRNA pseudouridine(55) synthase</fullName>
        <shortName evidence="5">Psi55 synthase</shortName>
    </alternativeName>
    <alternativeName>
        <fullName evidence="5">tRNA pseudouridylate synthase</fullName>
    </alternativeName>
    <alternativeName>
        <fullName evidence="5">tRNA-uridine isomerase</fullName>
    </alternativeName>
</protein>
<dbReference type="InterPro" id="IPR014780">
    <property type="entry name" value="tRNA_psdUridine_synth_TruB"/>
</dbReference>
<evidence type="ECO:0000256" key="5">
    <source>
        <dbReference type="HAMAP-Rule" id="MF_01080"/>
    </source>
</evidence>
<dbReference type="EMBL" id="CP015136">
    <property type="protein sequence ID" value="AMY11557.1"/>
    <property type="molecule type" value="Genomic_DNA"/>
</dbReference>
<reference evidence="9" key="2">
    <citation type="submission" date="2016-04" db="EMBL/GenBank/DDBJ databases">
        <title>First Complete Genome Sequence of a Subdivision 6 Acidobacterium.</title>
        <authorList>
            <person name="Huang S."/>
            <person name="Vieira S."/>
            <person name="Bunk B."/>
            <person name="Riedel T."/>
            <person name="Sproeer C."/>
            <person name="Overmann J."/>
        </authorList>
    </citation>
    <scope>NUCLEOTIDE SEQUENCE [LARGE SCALE GENOMIC DNA]</scope>
    <source>
        <strain evidence="9">DSM 100886 HEG_-6_39</strain>
    </source>
</reference>
<dbReference type="SUPFAM" id="SSF55120">
    <property type="entry name" value="Pseudouridine synthase"/>
    <property type="match status" value="1"/>
</dbReference>
<feature type="domain" description="tRNA pseudouridylate synthase B C-terminal" evidence="7">
    <location>
        <begin position="182"/>
        <end position="223"/>
    </location>
</feature>
<dbReference type="RefSeq" id="WP_110173098.1">
    <property type="nucleotide sequence ID" value="NZ_CP015136.1"/>
</dbReference>
<dbReference type="GO" id="GO:0160148">
    <property type="term" value="F:tRNA pseudouridine(55) synthase activity"/>
    <property type="evidence" value="ECO:0007669"/>
    <property type="project" value="UniProtKB-EC"/>
</dbReference>
<dbReference type="STRING" id="1855912.LuPra_04808"/>
<feature type="active site" description="Nucleophile" evidence="5">
    <location>
        <position position="43"/>
    </location>
</feature>
<organism evidence="8 9">
    <name type="scientific">Luteitalea pratensis</name>
    <dbReference type="NCBI Taxonomy" id="1855912"/>
    <lineage>
        <taxon>Bacteria</taxon>
        <taxon>Pseudomonadati</taxon>
        <taxon>Acidobacteriota</taxon>
        <taxon>Vicinamibacteria</taxon>
        <taxon>Vicinamibacterales</taxon>
        <taxon>Vicinamibacteraceae</taxon>
        <taxon>Luteitalea</taxon>
    </lineage>
</organism>
<dbReference type="AlphaFoldDB" id="A0A143PS45"/>
<dbReference type="Pfam" id="PF16198">
    <property type="entry name" value="TruB_C_2"/>
    <property type="match status" value="1"/>
</dbReference>
<keyword evidence="9" id="KW-1185">Reference proteome</keyword>
<dbReference type="GO" id="GO:0031119">
    <property type="term" value="P:tRNA pseudouridine synthesis"/>
    <property type="evidence" value="ECO:0007669"/>
    <property type="project" value="UniProtKB-UniRule"/>
</dbReference>
<keyword evidence="4 5" id="KW-0413">Isomerase</keyword>
<dbReference type="InterPro" id="IPR020103">
    <property type="entry name" value="PsdUridine_synth_cat_dom_sf"/>
</dbReference>
<dbReference type="PANTHER" id="PTHR13767">
    <property type="entry name" value="TRNA-PSEUDOURIDINE SYNTHASE"/>
    <property type="match status" value="1"/>
</dbReference>
<comment type="function">
    <text evidence="5">Responsible for synthesis of pseudouridine from uracil-55 in the psi GC loop of transfer RNAs.</text>
</comment>